<evidence type="ECO:0000313" key="2">
    <source>
        <dbReference type="EMBL" id="CDS12421.1"/>
    </source>
</evidence>
<organism evidence="2">
    <name type="scientific">Lichtheimia ramosa</name>
    <dbReference type="NCBI Taxonomy" id="688394"/>
    <lineage>
        <taxon>Eukaryota</taxon>
        <taxon>Fungi</taxon>
        <taxon>Fungi incertae sedis</taxon>
        <taxon>Mucoromycota</taxon>
        <taxon>Mucoromycotina</taxon>
        <taxon>Mucoromycetes</taxon>
        <taxon>Mucorales</taxon>
        <taxon>Lichtheimiaceae</taxon>
        <taxon>Lichtheimia</taxon>
    </lineage>
</organism>
<gene>
    <name evidence="2" type="ORF">LRAMOSA04615</name>
</gene>
<dbReference type="OrthoDB" id="2253170at2759"/>
<name>A0A077WXP8_9FUNG</name>
<proteinExistence type="predicted"/>
<sequence length="1174" mass="134602">MSGSGGQQAQQATEADITKQWEQLLELIEERVADSQISIRSDITDILQMLSPVKSQPVSRMLQLAQQSERMSDDETSSILSLDELHGSALSKSSTSTSAGARYYIRSIQLSVAELRRALQQYRKDYFDDDYCDSFTAQVQDMKPEDPVWLRYIGCTFASTPLDRHMDDIAGQQKSNRFSNFYSILESTVGRTLKTRVFEFTLLQAPDKQFRRSADRDLVDSTEQVLIHLFGRHVLLNSQPGGYYRSYVPNKDEQQCVSSLNLDKAKSFLLEESTEHPVDIAATIRRQLHNLHDQLLREDTPNAIDAAKMLDDEHIAFIARQATSGCTLQGKVDTLLMMFGTKITKGDHDLRRRFFDGSRSGAITADMIQDILSAQQLSNIPLYNMWPVPSRHQLNDDNDNAYFIETSANVMRILRSQIIVTLGYETAAVAQSKFRDRYGLGQQEYSTFIGEPVLSNYDTAFDYEQADFGAVPSTGWTITIAHLDPGSASYGAGDPVVLRLMYLTWVRTLLLLDCLLQVLQDPPIHTIRSMKFSQHVLDQLHKREEGSSLPRLLQEARKAYQDMRQTNALGQRERSATRGVKLRAYTSEEAAALRQKQFQRYGMTIGEPFSEERDRQCKRLEARNYAMFRKQRSFTTDIKKWRLWFRSLRPNTNILQAVLHDIMLDKTSAIGDLTPADVAYLKTCPTPPPYEKGSTEWMHDPELVAWARQATMENVRQGISDSEKVRAANQRRILKYWYRDRDITAMFYMVKSNCDGHGRVRFRVILDDGTKYAAPDGIYIGAKFKGTCYIDYDPEIYKDGLLVKDAEGVPLPSIEDPRTISDVWLRTRTPPYFEVFRRTVEHSGGTVRPELTTDEDFSFDRLVPYFLEDHCSEQGKVVSTANHSNTHPTFAKLLSSTLEKHGTPLEKLAWKELIDQKNYKYIKDRFDLVHKTPRIDHNKKLWAISKYGGGKQQSAQRLRQRKQSPPLVLQHERQQRQQQQASSSKQQQQQASSSKQQQQQQPSSSSSSSAQVQVQSPPPAQRLRQRKPSPPIQLPRQRTTDDDPVTTFTYRKRGEYTINDHNPFLYWWHEHRDDYSVDAPLNLDYNDPTTGFWQEFDVAVNKWGAEHQSILPYLRSRDAKKSQSLNAVFRKHGWKVTPAKRGNTVVKGQFVAVPTKPSPAVSIFTHESDYQTHR</sequence>
<accession>A0A077WXP8</accession>
<dbReference type="EMBL" id="LK023357">
    <property type="protein sequence ID" value="CDS12421.1"/>
    <property type="molecule type" value="Genomic_DNA"/>
</dbReference>
<protein>
    <submittedName>
        <fullName evidence="2">Uncharacterized protein</fullName>
    </submittedName>
</protein>
<dbReference type="AlphaFoldDB" id="A0A077WXP8"/>
<feature type="compositionally biased region" description="Low complexity" evidence="1">
    <location>
        <begin position="976"/>
        <end position="1015"/>
    </location>
</feature>
<feature type="region of interest" description="Disordered" evidence="1">
    <location>
        <begin position="947"/>
        <end position="1046"/>
    </location>
</feature>
<evidence type="ECO:0000256" key="1">
    <source>
        <dbReference type="SAM" id="MobiDB-lite"/>
    </source>
</evidence>
<reference evidence="2" key="1">
    <citation type="journal article" date="2014" name="Genome Announc.">
        <title>De novo whole-genome sequence and genome annotation of Lichtheimia ramosa.</title>
        <authorList>
            <person name="Linde J."/>
            <person name="Schwartze V."/>
            <person name="Binder U."/>
            <person name="Lass-Florl C."/>
            <person name="Voigt K."/>
            <person name="Horn F."/>
        </authorList>
    </citation>
    <scope>NUCLEOTIDE SEQUENCE</scope>
    <source>
        <strain evidence="2">JMRC FSU:6197</strain>
    </source>
</reference>